<dbReference type="AlphaFoldDB" id="A0A8J8TD82"/>
<comment type="similarity">
    <text evidence="1">Belongs to the UPF0288 family.</text>
</comment>
<comment type="caution">
    <text evidence="3">The sequence shown here is derived from an EMBL/GenBank/DDBJ whole genome shotgun (WGS) entry which is preliminary data.</text>
</comment>
<gene>
    <name evidence="3" type="ORF">A3207_08025</name>
</gene>
<evidence type="ECO:0000313" key="4">
    <source>
        <dbReference type="Proteomes" id="UP000752814"/>
    </source>
</evidence>
<evidence type="ECO:0000256" key="1">
    <source>
        <dbReference type="HAMAP-Rule" id="MF_01089"/>
    </source>
</evidence>
<dbReference type="PIRSF" id="PIRSF005852">
    <property type="entry name" value="UCP005852"/>
    <property type="match status" value="1"/>
</dbReference>
<proteinExistence type="inferred from homology"/>
<dbReference type="Proteomes" id="UP000752814">
    <property type="component" value="Unassembled WGS sequence"/>
</dbReference>
<feature type="domain" description="Putative peptidyl-prolyl cis-trans isomerase" evidence="2">
    <location>
        <begin position="374"/>
        <end position="501"/>
    </location>
</feature>
<organism evidence="3 4">
    <name type="scientific">Candidatus Methanomassiliicoccus intestinalis</name>
    <dbReference type="NCBI Taxonomy" id="1406512"/>
    <lineage>
        <taxon>Archaea</taxon>
        <taxon>Methanobacteriati</taxon>
        <taxon>Thermoplasmatota</taxon>
        <taxon>Thermoplasmata</taxon>
        <taxon>Methanomassiliicoccales</taxon>
        <taxon>Methanomassiliicoccaceae</taxon>
        <taxon>Methanomassiliicoccus</taxon>
    </lineage>
</organism>
<dbReference type="EMBL" id="LVVT01000018">
    <property type="protein sequence ID" value="TQS82049.1"/>
    <property type="molecule type" value="Genomic_DNA"/>
</dbReference>
<sequence length="536" mass="59465">MIVSVNGVKKEVPEGSRIRDILNGEPYSEGSILAVSRAGEEILSETDEYEIVTQKGSFNIRLNGTIFAEKWKKLKDEIVGVGIRWGTNKILAVGSFPSDLPVDRERHDYMRYDCFFSLGGFDNRSTYMMIARINHTAGYGVNDGIFGKVTKGRHVLNSLDEDDSIMAINPVVVNTIEKNSFVTSDVDITLENGMAIETYVHVKLNKNSPVSCEQFLVVTENGTIEITDKTSTYAANSSRLNVSLVKEETAVRNEGIVTVRNEGNGAGRIYFYNSKRQVSPNHTVIGTITTGSELLRLSPKGSKVTIRSTPQRIMTIGMTQRDAAEFLKNLGIAQSRTGLENDDSIVVEQEPELTMEISEEVETFGRQKELIAVWELNDKESPKTTSYIRRLTGLDYKKVGTLKVFFTYPGMPMVTFEGNVSQASTLLPEATFERMSNKGEIGVTNMSRPGKGTIGIRLEPSSEFGPTGEEKYGTNNAGIMMSDLETFLKDLRDGDLVYIREFESGDEKAEHKAGDLKVDEEEFNFVSHKPPAGPFV</sequence>
<evidence type="ECO:0000313" key="3">
    <source>
        <dbReference type="EMBL" id="TQS82049.1"/>
    </source>
</evidence>
<name>A0A8J8TD82_9ARCH</name>
<dbReference type="HAMAP" id="MF_01089">
    <property type="entry name" value="UPF0288"/>
    <property type="match status" value="1"/>
</dbReference>
<reference evidence="3" key="1">
    <citation type="submission" date="2016-03" db="EMBL/GenBank/DDBJ databases">
        <authorList>
            <person name="Borrel G."/>
            <person name="Mccann A."/>
            <person name="O'Toole P.W."/>
        </authorList>
    </citation>
    <scope>NUCLEOTIDE SEQUENCE</scope>
    <source>
        <strain evidence="3">183</strain>
    </source>
</reference>
<dbReference type="InterPro" id="IPR016466">
    <property type="entry name" value="Methan_mark_3"/>
</dbReference>
<protein>
    <recommendedName>
        <fullName evidence="1">UPF0288 protein A3207_08025</fullName>
    </recommendedName>
</protein>
<dbReference type="NCBIfam" id="TIGR03268">
    <property type="entry name" value="methan_mark_3"/>
    <property type="match status" value="1"/>
</dbReference>
<dbReference type="InterPro" id="IPR058492">
    <property type="entry name" value="DUF8179"/>
</dbReference>
<evidence type="ECO:0000259" key="2">
    <source>
        <dbReference type="Pfam" id="PF26548"/>
    </source>
</evidence>
<accession>A0A8J8TD82</accession>
<dbReference type="Pfam" id="PF26548">
    <property type="entry name" value="DUF8179"/>
    <property type="match status" value="1"/>
</dbReference>
<dbReference type="RefSeq" id="WP_400195510.1">
    <property type="nucleotide sequence ID" value="NZ_CAYAYE010000033.1"/>
</dbReference>